<feature type="compositionally biased region" description="Polar residues" evidence="2">
    <location>
        <begin position="32"/>
        <end position="41"/>
    </location>
</feature>
<evidence type="ECO:0000259" key="3">
    <source>
        <dbReference type="Pfam" id="PF24851"/>
    </source>
</evidence>
<reference evidence="5" key="1">
    <citation type="submission" date="2024-07" db="EMBL/GenBank/DDBJ databases">
        <title>Two chromosome-level genome assemblies of Korean endemic species Abeliophyllum distichum and Forsythia ovata (Oleaceae).</title>
        <authorList>
            <person name="Jang H."/>
        </authorList>
    </citation>
    <scope>NUCLEOTIDE SEQUENCE [LARGE SCALE GENOMIC DNA]</scope>
</reference>
<gene>
    <name evidence="4" type="ORF">Fot_03525</name>
</gene>
<organism evidence="4 5">
    <name type="scientific">Forsythia ovata</name>
    <dbReference type="NCBI Taxonomy" id="205694"/>
    <lineage>
        <taxon>Eukaryota</taxon>
        <taxon>Viridiplantae</taxon>
        <taxon>Streptophyta</taxon>
        <taxon>Embryophyta</taxon>
        <taxon>Tracheophyta</taxon>
        <taxon>Spermatophyta</taxon>
        <taxon>Magnoliopsida</taxon>
        <taxon>eudicotyledons</taxon>
        <taxon>Gunneridae</taxon>
        <taxon>Pentapetalae</taxon>
        <taxon>asterids</taxon>
        <taxon>lamiids</taxon>
        <taxon>Lamiales</taxon>
        <taxon>Oleaceae</taxon>
        <taxon>Forsythieae</taxon>
        <taxon>Forsythia</taxon>
    </lineage>
</organism>
<evidence type="ECO:0000313" key="5">
    <source>
        <dbReference type="Proteomes" id="UP001604277"/>
    </source>
</evidence>
<evidence type="ECO:0000256" key="2">
    <source>
        <dbReference type="SAM" id="MobiDB-lite"/>
    </source>
</evidence>
<dbReference type="Pfam" id="PF24851">
    <property type="entry name" value="DUF7725"/>
    <property type="match status" value="1"/>
</dbReference>
<feature type="compositionally biased region" description="Low complexity" evidence="2">
    <location>
        <begin position="1"/>
        <end position="23"/>
    </location>
</feature>
<dbReference type="PANTHER" id="PTHR35766:SF1">
    <property type="entry name" value="OS08G0543600 PROTEIN"/>
    <property type="match status" value="1"/>
</dbReference>
<feature type="region of interest" description="Disordered" evidence="2">
    <location>
        <begin position="314"/>
        <end position="382"/>
    </location>
</feature>
<dbReference type="EMBL" id="JBFOLJ010000001">
    <property type="protein sequence ID" value="KAL2558786.1"/>
    <property type="molecule type" value="Genomic_DNA"/>
</dbReference>
<feature type="coiled-coil region" evidence="1">
    <location>
        <begin position="127"/>
        <end position="234"/>
    </location>
</feature>
<feature type="compositionally biased region" description="Polar residues" evidence="2">
    <location>
        <begin position="825"/>
        <end position="835"/>
    </location>
</feature>
<comment type="caution">
    <text evidence="4">The sequence shown here is derived from an EMBL/GenBank/DDBJ whole genome shotgun (WGS) entry which is preliminary data.</text>
</comment>
<keyword evidence="5" id="KW-1185">Reference proteome</keyword>
<feature type="compositionally biased region" description="Low complexity" evidence="2">
    <location>
        <begin position="598"/>
        <end position="611"/>
    </location>
</feature>
<evidence type="ECO:0000256" key="1">
    <source>
        <dbReference type="SAM" id="Coils"/>
    </source>
</evidence>
<accession>A0ABD1XAK5</accession>
<name>A0ABD1XAK5_9LAMI</name>
<feature type="region of interest" description="Disordered" evidence="2">
    <location>
        <begin position="1"/>
        <end position="44"/>
    </location>
</feature>
<feature type="region of interest" description="Disordered" evidence="2">
    <location>
        <begin position="597"/>
        <end position="616"/>
    </location>
</feature>
<sequence length="866" mass="95756">MDAAAGVAVARGVSLPMSSSSQPSRKEWRVVSEQSARNPTSEDLELSKLGQSDERLIYEVQQGREPTDVDFCSITIDRGLDNNILQQRLLTLAKQREELQHMEIDLRAQVIIRSEIMEMQKSYDAQIKEHANANVKFQEQMHEKEQKIHELERKMEEKERDLNAIRLDKEAAWAKEDLIREQSKELQSFRRERDSTEAERALHIRQIHDLQEHVQEKERQLMELQEQHRIAQETIIFKDEQLREAQAWMTRAQEMDALQSTTNHSLQAELRERTEQYNQLWLVCQRQFGEMERFHLHMQQLQLELADAREKSGSYSDASHISQINSKDASEVGQSNGNQLEVNGNGTPSENSGSLQNGNVEGTSSSFVPGGSTSTQTDAHGVPFAPPSLLGLPPYLPPVQVTALHPFVMHQQGVPHTVPSHVTQSIFQTIPSMPSLQPSQNQQTISDGQQIPIHNQFPLQAEQTSSGAVSNYDYEASVNGQVLSANYFDPNISREINSVAPPQNEEGQALESVDESYPAGAQSHQSLQQISSQFHDVLRMDPLEHTNETKEKNDSHVHVTDRRLENVSSMMEQPNSTMNVHLSEAPDHAVNISKTTTNNVSGAGSSDASVSTGQKNSNVIEKPAEISLLDERSLLACIVRTIGSGGRIRIGSTLPNRLGKMLAPLHWHDYKKKYGKLDDFVAGHAELFVIEGDYIQLREGAQEILAATAAVAKVAAAAAAAPPLYPSPLPSVAVTPMAQSHRLKVSSLEFTSANADKTNFNEIAASRPSHIAGNPSKFSPIRNQNMNGASFSVAGGVSNIKILSKPKVHIELNESENPELLTVGNRINTDKNGVSQRKGASHGKPGVSLLGKQQGRATGAASSPRR</sequence>
<dbReference type="AlphaFoldDB" id="A0ABD1XAK5"/>
<protein>
    <recommendedName>
        <fullName evidence="3">DUF7725 domain-containing protein</fullName>
    </recommendedName>
</protein>
<feature type="region of interest" description="Disordered" evidence="2">
    <location>
        <begin position="824"/>
        <end position="866"/>
    </location>
</feature>
<evidence type="ECO:0000313" key="4">
    <source>
        <dbReference type="EMBL" id="KAL2558786.1"/>
    </source>
</evidence>
<proteinExistence type="predicted"/>
<dbReference type="InterPro" id="IPR056142">
    <property type="entry name" value="DUF7725"/>
</dbReference>
<feature type="compositionally biased region" description="Polar residues" evidence="2">
    <location>
        <begin position="314"/>
        <end position="378"/>
    </location>
</feature>
<feature type="region of interest" description="Disordered" evidence="2">
    <location>
        <begin position="503"/>
        <end position="528"/>
    </location>
</feature>
<dbReference type="Proteomes" id="UP001604277">
    <property type="component" value="Unassembled WGS sequence"/>
</dbReference>
<keyword evidence="1" id="KW-0175">Coiled coil</keyword>
<feature type="domain" description="DUF7725" evidence="3">
    <location>
        <begin position="628"/>
        <end position="698"/>
    </location>
</feature>
<dbReference type="PANTHER" id="PTHR35766">
    <property type="entry name" value="OS08G0543600 PROTEIN"/>
    <property type="match status" value="1"/>
</dbReference>